<protein>
    <recommendedName>
        <fullName evidence="4">Kinase</fullName>
        <ecNumber evidence="4">2.7.-.-</ecNumber>
    </recommendedName>
</protein>
<feature type="compositionally biased region" description="Acidic residues" evidence="5">
    <location>
        <begin position="149"/>
        <end position="158"/>
    </location>
</feature>
<feature type="region of interest" description="Disordered" evidence="5">
    <location>
        <begin position="864"/>
        <end position="1045"/>
    </location>
</feature>
<dbReference type="InterPro" id="IPR038286">
    <property type="entry name" value="IPK_sf"/>
</dbReference>
<dbReference type="GO" id="GO:0000824">
    <property type="term" value="F:inositol-1,4,5,6-tetrakisphosphate 3-kinase activity"/>
    <property type="evidence" value="ECO:0007669"/>
    <property type="project" value="TreeGrafter"/>
</dbReference>
<feature type="compositionally biased region" description="Polar residues" evidence="5">
    <location>
        <begin position="101"/>
        <end position="110"/>
    </location>
</feature>
<feature type="region of interest" description="Disordered" evidence="5">
    <location>
        <begin position="382"/>
        <end position="417"/>
    </location>
</feature>
<keyword evidence="2 4" id="KW-0808">Transferase</keyword>
<feature type="compositionally biased region" description="Polar residues" evidence="5">
    <location>
        <begin position="223"/>
        <end position="235"/>
    </location>
</feature>
<evidence type="ECO:0000256" key="3">
    <source>
        <dbReference type="ARBA" id="ARBA00022777"/>
    </source>
</evidence>
<feature type="region of interest" description="Disordered" evidence="5">
    <location>
        <begin position="1244"/>
        <end position="1263"/>
    </location>
</feature>
<feature type="compositionally biased region" description="Basic residues" evidence="5">
    <location>
        <begin position="937"/>
        <end position="953"/>
    </location>
</feature>
<proteinExistence type="inferred from homology"/>
<comment type="caution">
    <text evidence="6">The sequence shown here is derived from an EMBL/GenBank/DDBJ whole genome shotgun (WGS) entry which is preliminary data.</text>
</comment>
<feature type="region of interest" description="Disordered" evidence="5">
    <location>
        <begin position="437"/>
        <end position="530"/>
    </location>
</feature>
<dbReference type="EMBL" id="JANBVO010000029">
    <property type="protein sequence ID" value="KAJ9138648.1"/>
    <property type="molecule type" value="Genomic_DNA"/>
</dbReference>
<feature type="compositionally biased region" description="Polar residues" evidence="5">
    <location>
        <begin position="564"/>
        <end position="579"/>
    </location>
</feature>
<dbReference type="PANTHER" id="PTHR12400:SF21">
    <property type="entry name" value="KINASE"/>
    <property type="match status" value="1"/>
</dbReference>
<dbReference type="Proteomes" id="UP001174694">
    <property type="component" value="Unassembled WGS sequence"/>
</dbReference>
<feature type="compositionally biased region" description="Polar residues" evidence="5">
    <location>
        <begin position="508"/>
        <end position="522"/>
    </location>
</feature>
<feature type="compositionally biased region" description="Basic and acidic residues" evidence="5">
    <location>
        <begin position="908"/>
        <end position="918"/>
    </location>
</feature>
<feature type="region of interest" description="Disordered" evidence="5">
    <location>
        <begin position="319"/>
        <end position="352"/>
    </location>
</feature>
<feature type="region of interest" description="Disordered" evidence="5">
    <location>
        <begin position="767"/>
        <end position="810"/>
    </location>
</feature>
<keyword evidence="3 4" id="KW-0418">Kinase</keyword>
<feature type="compositionally biased region" description="Polar residues" evidence="5">
    <location>
        <begin position="884"/>
        <end position="902"/>
    </location>
</feature>
<dbReference type="GO" id="GO:0032958">
    <property type="term" value="P:inositol phosphate biosynthetic process"/>
    <property type="evidence" value="ECO:0007669"/>
    <property type="project" value="InterPro"/>
</dbReference>
<evidence type="ECO:0000313" key="6">
    <source>
        <dbReference type="EMBL" id="KAJ9138648.1"/>
    </source>
</evidence>
<feature type="compositionally biased region" description="Basic and acidic residues" evidence="5">
    <location>
        <begin position="211"/>
        <end position="221"/>
    </location>
</feature>
<dbReference type="GO" id="GO:0008440">
    <property type="term" value="F:inositol-1,4,5-trisphosphate 3-kinase activity"/>
    <property type="evidence" value="ECO:0007669"/>
    <property type="project" value="TreeGrafter"/>
</dbReference>
<dbReference type="GO" id="GO:0005737">
    <property type="term" value="C:cytoplasm"/>
    <property type="evidence" value="ECO:0007669"/>
    <property type="project" value="TreeGrafter"/>
</dbReference>
<feature type="compositionally biased region" description="Basic and acidic residues" evidence="5">
    <location>
        <begin position="111"/>
        <end position="128"/>
    </location>
</feature>
<dbReference type="InterPro" id="IPR005522">
    <property type="entry name" value="IPK"/>
</dbReference>
<evidence type="ECO:0000256" key="2">
    <source>
        <dbReference type="ARBA" id="ARBA00022679"/>
    </source>
</evidence>
<feature type="compositionally biased region" description="Low complexity" evidence="5">
    <location>
        <begin position="1"/>
        <end position="27"/>
    </location>
</feature>
<dbReference type="GO" id="GO:0046854">
    <property type="term" value="P:phosphatidylinositol phosphate biosynthetic process"/>
    <property type="evidence" value="ECO:0007669"/>
    <property type="project" value="TreeGrafter"/>
</dbReference>
<feature type="compositionally biased region" description="Polar residues" evidence="5">
    <location>
        <begin position="866"/>
        <end position="877"/>
    </location>
</feature>
<feature type="region of interest" description="Disordered" evidence="5">
    <location>
        <begin position="564"/>
        <end position="598"/>
    </location>
</feature>
<dbReference type="GO" id="GO:0005634">
    <property type="term" value="C:nucleus"/>
    <property type="evidence" value="ECO:0007669"/>
    <property type="project" value="TreeGrafter"/>
</dbReference>
<keyword evidence="7" id="KW-1185">Reference proteome</keyword>
<feature type="region of interest" description="Disordered" evidence="5">
    <location>
        <begin position="1"/>
        <end position="190"/>
    </location>
</feature>
<dbReference type="PANTHER" id="PTHR12400">
    <property type="entry name" value="INOSITOL POLYPHOSPHATE KINASE"/>
    <property type="match status" value="1"/>
</dbReference>
<feature type="compositionally biased region" description="Basic and acidic residues" evidence="5">
    <location>
        <begin position="689"/>
        <end position="702"/>
    </location>
</feature>
<sequence length="1312" mass="144496">MSSPPSESENAAPAAPVSHAHAAAASHAHVEPVPGQAHQDAALHSAAPEPAVQDAAHAPPAPTTAPAVDQNKTSRGPVALQRSPGPSLLTQALASARGILPSSQGDPSHNSPEHSARAHETTASDEQRIPQPSPAVADGQARNVHEDSPDQEEDDDDNSVTPRGSPQRAEMGSAAMLPPPATYTTFDIGSANSRLNRHREFLSKSGGRGTSLERTERERRVQGLSSGARTFSESSTRPIPVALTQSDAVKAYNHVDCQANMGADARAHHRTGNIEHRMSMGPEKIWSIGSADFEHVQDGQVEKSITEVLAGVEPNARSRKASHSLRFFREGLPEDKTKRRESRPAPAAREKLPPISDIPTAIEKLSGPDHDYPASAQPLVATTKEGPVPGRFGRVRSFPLQSSGTTDIPQTPEGYFHMAHGDEQRGEAETVPFGVASDGRKSEAAKAPCRTPPAVSEAEPEDHQGSGNGPDVRENGEDGEDSGEEKISSAVFLPHQGLDEPPAVSHTPADNLQRPATGSRTLSKGGDFHPWLVKADEPEVDDIAEAAHQAALDASHRRLEGSHTIGTETPHQQRASPTDTVDREFTEAQSSKTPRHVPHHYQEHVHDHQLAPKQPLEAIELIPYKHQVGGHTTLWRFSKRAVCKQLNNRENEFYERIERYHRDLLAFLPRYIGVLNVTFHKQPRRRSTVRRDDGAAPERKQVDQNGLDVDLQSNGNPGQEDALRETGDPTREHHRVISQSLQSSQIPVPTVTFVDNQHILPRNLLQPATESAAPSGRHRSISASAPRLRDNGTEESSSPGGKSIRPSLEDRHANSWGATLINKKLRNEVFNDAFLKQSIPIHRHKKGHHRGLPRQTLQRLLRPASSDPNLIMTQTGDSMPPDSPQRQRTQESSPQLAASQSDLGALRRPSDSGEESPKDVTGTSAPEPEILTERALPIRKKRRYSGSALRRKPKDVSESRGHLKYWEEPDEATYKRDQEDPLPVEPPSDVSLQNGDAEGMAATPSQGDEQGLAQSAYTSATTSGVSSPAELRRIPRPVNPKEAQTQRDSRVEYFLLLEDLTAGMKRPCIMDLKMGTRQYGVDANPKKRQSQQRKCASTTSRELGVRVCGLQVWDVKTQSYIFRDKYYGRNLKAGAEFQEALTRFLYDGVDHSSILRHIPTVLHKLDQLEVIIRRLRGYRFYAASLLMFYDGDNSTGHDYDTAIEDSTTDFATDTEDVREGRKSRKNKREIDFKMADFANSVTAGDLAKDKPCPPQHPTEPDRGFLRGLRTLRKYFLKIQQDTRAEMGLISQQRNVLNHHELDISEESGSVSE</sequence>
<accession>A0AA38VL97</accession>
<feature type="compositionally biased region" description="Basic and acidic residues" evidence="5">
    <location>
        <begin position="954"/>
        <end position="979"/>
    </location>
</feature>
<evidence type="ECO:0000256" key="5">
    <source>
        <dbReference type="SAM" id="MobiDB-lite"/>
    </source>
</evidence>
<feature type="region of interest" description="Disordered" evidence="5">
    <location>
        <begin position="202"/>
        <end position="235"/>
    </location>
</feature>
<feature type="compositionally biased region" description="Polar residues" evidence="5">
    <location>
        <begin position="1003"/>
        <end position="1026"/>
    </location>
</feature>
<comment type="similarity">
    <text evidence="1 4">Belongs to the inositol phosphokinase (IPK) family.</text>
</comment>
<gene>
    <name evidence="6" type="ORF">NKR23_g8308</name>
</gene>
<name>A0AA38VL97_9PEZI</name>
<dbReference type="EC" id="2.7.-.-" evidence="4"/>
<dbReference type="Gene3D" id="3.30.470.160">
    <property type="entry name" value="Inositol polyphosphate kinase"/>
    <property type="match status" value="1"/>
</dbReference>
<reference evidence="6" key="1">
    <citation type="submission" date="2022-07" db="EMBL/GenBank/DDBJ databases">
        <title>Fungi with potential for degradation of polypropylene.</title>
        <authorList>
            <person name="Gostincar C."/>
        </authorList>
    </citation>
    <scope>NUCLEOTIDE SEQUENCE</scope>
    <source>
        <strain evidence="6">EXF-13308</strain>
    </source>
</reference>
<organism evidence="6 7">
    <name type="scientific">Pleurostoma richardsiae</name>
    <dbReference type="NCBI Taxonomy" id="41990"/>
    <lineage>
        <taxon>Eukaryota</taxon>
        <taxon>Fungi</taxon>
        <taxon>Dikarya</taxon>
        <taxon>Ascomycota</taxon>
        <taxon>Pezizomycotina</taxon>
        <taxon>Sordariomycetes</taxon>
        <taxon>Sordariomycetidae</taxon>
        <taxon>Calosphaeriales</taxon>
        <taxon>Pleurostomataceae</taxon>
        <taxon>Pleurostoma</taxon>
    </lineage>
</organism>
<feature type="compositionally biased region" description="Basic and acidic residues" evidence="5">
    <location>
        <begin position="721"/>
        <end position="731"/>
    </location>
</feature>
<evidence type="ECO:0000313" key="7">
    <source>
        <dbReference type="Proteomes" id="UP001174694"/>
    </source>
</evidence>
<feature type="compositionally biased region" description="Polar residues" evidence="5">
    <location>
        <begin position="399"/>
        <end position="409"/>
    </location>
</feature>
<evidence type="ECO:0000256" key="4">
    <source>
        <dbReference type="RuleBase" id="RU363090"/>
    </source>
</evidence>
<evidence type="ECO:0000256" key="1">
    <source>
        <dbReference type="ARBA" id="ARBA00007374"/>
    </source>
</evidence>
<feature type="region of interest" description="Disordered" evidence="5">
    <location>
        <begin position="683"/>
        <end position="743"/>
    </location>
</feature>
<feature type="compositionally biased region" description="Basic and acidic residues" evidence="5">
    <location>
        <begin position="327"/>
        <end position="338"/>
    </location>
</feature>
<dbReference type="SUPFAM" id="SSF56104">
    <property type="entry name" value="SAICAR synthase-like"/>
    <property type="match status" value="1"/>
</dbReference>
<dbReference type="Pfam" id="PF03770">
    <property type="entry name" value="IPK"/>
    <property type="match status" value="1"/>
</dbReference>